<proteinExistence type="predicted"/>
<reference evidence="1" key="1">
    <citation type="submission" date="2023-05" db="EMBL/GenBank/DDBJ databases">
        <authorList>
            <person name="Stuckert A."/>
        </authorList>
    </citation>
    <scope>NUCLEOTIDE SEQUENCE</scope>
</reference>
<protein>
    <submittedName>
        <fullName evidence="1">Uncharacterized protein</fullName>
    </submittedName>
</protein>
<keyword evidence="2" id="KW-1185">Reference proteome</keyword>
<accession>A0ABN9H213</accession>
<evidence type="ECO:0000313" key="2">
    <source>
        <dbReference type="Proteomes" id="UP001162483"/>
    </source>
</evidence>
<evidence type="ECO:0000313" key="1">
    <source>
        <dbReference type="EMBL" id="CAI9615414.1"/>
    </source>
</evidence>
<sequence>MQPCEPRFARAREPINLNGLLCPVTRREEVPALLLKTKPHGNLGSQYGCVLQCGRRVIRTNGTRLQVHIPLCGWCSCMDFHAYSQPHNPHICEPSL</sequence>
<dbReference type="Proteomes" id="UP001162483">
    <property type="component" value="Unassembled WGS sequence"/>
</dbReference>
<dbReference type="EMBL" id="CATNWA010019870">
    <property type="protein sequence ID" value="CAI9615414.1"/>
    <property type="molecule type" value="Genomic_DNA"/>
</dbReference>
<organism evidence="1 2">
    <name type="scientific">Staurois parvus</name>
    <dbReference type="NCBI Taxonomy" id="386267"/>
    <lineage>
        <taxon>Eukaryota</taxon>
        <taxon>Metazoa</taxon>
        <taxon>Chordata</taxon>
        <taxon>Craniata</taxon>
        <taxon>Vertebrata</taxon>
        <taxon>Euteleostomi</taxon>
        <taxon>Amphibia</taxon>
        <taxon>Batrachia</taxon>
        <taxon>Anura</taxon>
        <taxon>Neobatrachia</taxon>
        <taxon>Ranoidea</taxon>
        <taxon>Ranidae</taxon>
        <taxon>Staurois</taxon>
    </lineage>
</organism>
<comment type="caution">
    <text evidence="1">The sequence shown here is derived from an EMBL/GenBank/DDBJ whole genome shotgun (WGS) entry which is preliminary data.</text>
</comment>
<feature type="non-terminal residue" evidence="1">
    <location>
        <position position="96"/>
    </location>
</feature>
<name>A0ABN9H213_9NEOB</name>
<gene>
    <name evidence="1" type="ORF">SPARVUS_LOCUS15233241</name>
</gene>